<dbReference type="InterPro" id="IPR007956">
    <property type="entry name" value="Malonyl_CoA_deC_C"/>
</dbReference>
<dbReference type="Proteomes" id="UP000321638">
    <property type="component" value="Unassembled WGS sequence"/>
</dbReference>
<accession>A0A5C8PMI3</accession>
<evidence type="ECO:0000259" key="2">
    <source>
        <dbReference type="Pfam" id="PF17408"/>
    </source>
</evidence>
<dbReference type="GO" id="GO:0050080">
    <property type="term" value="F:malonyl-CoA decarboxylase activity"/>
    <property type="evidence" value="ECO:0007669"/>
    <property type="project" value="InterPro"/>
</dbReference>
<dbReference type="Pfam" id="PF17408">
    <property type="entry name" value="MCD_N"/>
    <property type="match status" value="1"/>
</dbReference>
<name>A0A5C8PMI3_9HYPH</name>
<dbReference type="Pfam" id="PF05292">
    <property type="entry name" value="MCD"/>
    <property type="match status" value="1"/>
</dbReference>
<dbReference type="InterPro" id="IPR038351">
    <property type="entry name" value="MCD_N_sf"/>
</dbReference>
<reference evidence="3 4" key="1">
    <citation type="submission" date="2019-06" db="EMBL/GenBank/DDBJ databases">
        <title>New taxonomy in bacterial strain CC-CFT640, isolated from vineyard.</title>
        <authorList>
            <person name="Lin S.-Y."/>
            <person name="Tsai C.-F."/>
            <person name="Young C.-C."/>
        </authorList>
    </citation>
    <scope>NUCLEOTIDE SEQUENCE [LARGE SCALE GENOMIC DNA]</scope>
    <source>
        <strain evidence="3 4">CC-CFT640</strain>
    </source>
</reference>
<feature type="domain" description="Malonyl-CoA decarboxylase N-terminal" evidence="2">
    <location>
        <begin position="95"/>
        <end position="181"/>
    </location>
</feature>
<evidence type="ECO:0000259" key="1">
    <source>
        <dbReference type="Pfam" id="PF05292"/>
    </source>
</evidence>
<dbReference type="EMBL" id="VDUZ01000016">
    <property type="protein sequence ID" value="TXL74806.1"/>
    <property type="molecule type" value="Genomic_DNA"/>
</dbReference>
<dbReference type="Gene3D" id="1.20.140.90">
    <property type="entry name" value="Malonyl-CoA decarboxylase, oligemerization domain"/>
    <property type="match status" value="1"/>
</dbReference>
<dbReference type="InterPro" id="IPR035372">
    <property type="entry name" value="MCD_N"/>
</dbReference>
<dbReference type="InterPro" id="IPR042303">
    <property type="entry name" value="Malonyl_CoA_deC_C_sf"/>
</dbReference>
<gene>
    <name evidence="3" type="ORF">FHP25_15435</name>
</gene>
<organism evidence="3 4">
    <name type="scientific">Vineibacter terrae</name>
    <dbReference type="NCBI Taxonomy" id="2586908"/>
    <lineage>
        <taxon>Bacteria</taxon>
        <taxon>Pseudomonadati</taxon>
        <taxon>Pseudomonadota</taxon>
        <taxon>Alphaproteobacteria</taxon>
        <taxon>Hyphomicrobiales</taxon>
        <taxon>Vineibacter</taxon>
    </lineage>
</organism>
<keyword evidence="4" id="KW-1185">Reference proteome</keyword>
<protein>
    <submittedName>
        <fullName evidence="3">Malonyl-CoA decarboxylase</fullName>
    </submittedName>
</protein>
<dbReference type="GO" id="GO:0006633">
    <property type="term" value="P:fatty acid biosynthetic process"/>
    <property type="evidence" value="ECO:0007669"/>
    <property type="project" value="InterPro"/>
</dbReference>
<dbReference type="Gene3D" id="3.40.630.150">
    <property type="entry name" value="Malonyl-CoA decarboxylase, catalytic domain"/>
    <property type="match status" value="1"/>
</dbReference>
<proteinExistence type="predicted"/>
<comment type="caution">
    <text evidence="3">The sequence shown here is derived from an EMBL/GenBank/DDBJ whole genome shotgun (WGS) entry which is preliminary data.</text>
</comment>
<evidence type="ECO:0000313" key="3">
    <source>
        <dbReference type="EMBL" id="TXL74806.1"/>
    </source>
</evidence>
<dbReference type="InterPro" id="IPR038917">
    <property type="entry name" value="Malonyl_CoA_deC"/>
</dbReference>
<evidence type="ECO:0000313" key="4">
    <source>
        <dbReference type="Proteomes" id="UP000321638"/>
    </source>
</evidence>
<dbReference type="OrthoDB" id="5292736at2"/>
<feature type="domain" description="Malonyl-CoA decarboxylase C-terminal" evidence="1">
    <location>
        <begin position="184"/>
        <end position="442"/>
    </location>
</feature>
<sequence length="470" mass="51505">MTSPLSGFVDRALDRVARAFRDATTGAREVVGAPLRPDLPDDELPRLRRQIDVCLSGPGGETAARVRAAELGRTYLGLSADGRRKFLTILARDHGPDADAITAAITRWQEAADDRGKAAAEAALRRALESPAAQLLARFNSLPEGVKFVVDLRAELLRMGRKDPAIARLAEDLRRLLSTWFDVGFLDLRHIDWGAPAALLEKLIAYEAVHAIGSWSDLKNRLDSDRRCFAYFHPRMPDEPLIFVEVALVDGMADNVQRLLDESAPTRDPRAANTAIFYSISNCQPGLARVSFGNYLIKRVAEDLKRELPKLGIFATLSPIPGFGTWLDSILEAQGDAALLPTECEALAAVTDAAHGAAAVKLLLADSAWPTVRAHEQVLKPILMRLCACYLVRETRAGKALDRVAHFHLGNGARIERLNWLGDPSPNGLKQACGLMVNYRYKLEDVDANHEAYADGKIVASNDVKRLAKT</sequence>
<dbReference type="PANTHER" id="PTHR28641">
    <property type="match status" value="1"/>
</dbReference>
<dbReference type="AlphaFoldDB" id="A0A5C8PMI3"/>
<dbReference type="PANTHER" id="PTHR28641:SF1">
    <property type="entry name" value="MALONYL-COA DECARBOXYLASE, MITOCHONDRIAL"/>
    <property type="match status" value="1"/>
</dbReference>
<dbReference type="RefSeq" id="WP_147847847.1">
    <property type="nucleotide sequence ID" value="NZ_VDUZ01000016.1"/>
</dbReference>